<dbReference type="RefSeq" id="WP_265582459.1">
    <property type="nucleotide sequence ID" value="NZ_CP036172.1"/>
</dbReference>
<dbReference type="PROSITE" id="PS00198">
    <property type="entry name" value="4FE4S_FER_1"/>
    <property type="match status" value="1"/>
</dbReference>
<keyword evidence="6 10" id="KW-0560">Oxidoreductase</keyword>
<evidence type="ECO:0000256" key="7">
    <source>
        <dbReference type="ARBA" id="ARBA00023004"/>
    </source>
</evidence>
<dbReference type="GO" id="GO:0051539">
    <property type="term" value="F:4 iron, 4 sulfur cluster binding"/>
    <property type="evidence" value="ECO:0007669"/>
    <property type="project" value="UniProtKB-KW"/>
</dbReference>
<comment type="pathway">
    <text evidence="1">Cofactor metabolism; coenzyme M-coenzyme B heterodisulfide reduction; coenzyme B and coenzyme M from coenzyme M-coenzyme B heterodisulfide: step 1/1.</text>
</comment>
<keyword evidence="8" id="KW-0411">Iron-sulfur</keyword>
<protein>
    <submittedName>
        <fullName evidence="10">CoB--CoM heterodisulfide reductase subunit C</fullName>
        <ecNumber evidence="10">1.8.98.1</ecNumber>
    </submittedName>
</protein>
<dbReference type="InterPro" id="IPR017680">
    <property type="entry name" value="CoB/CoM_hetero-S_Rdtase_csu"/>
</dbReference>
<evidence type="ECO:0000256" key="6">
    <source>
        <dbReference type="ARBA" id="ARBA00023002"/>
    </source>
</evidence>
<keyword evidence="11" id="KW-1185">Reference proteome</keyword>
<evidence type="ECO:0000313" key="10">
    <source>
        <dbReference type="EMBL" id="QSZ67086.1"/>
    </source>
</evidence>
<dbReference type="UniPathway" id="UPA00647">
    <property type="reaction ID" value="UER00700"/>
</dbReference>
<evidence type="ECO:0000256" key="5">
    <source>
        <dbReference type="ARBA" id="ARBA00022994"/>
    </source>
</evidence>
<sequence>MAKGYNDPAMEEKFQDRYFHATTESNPEFIKEVERLGRTPAHMCFQCGTCTGSCPSAPRSSYRIRKFMRRAVLGLEREALTDPDLWLCTTCYSCSDRCPRDIAPTDVIMAMRNLAFKEDIVPRNFLKTIQLIYNTGHGVPNNDVNRAARVKLGLEAEPETTHKYPEFIPGIQKILDHYHMKENADRILSEGEQ</sequence>
<dbReference type="GeneID" id="76423904"/>
<dbReference type="InterPro" id="IPR009051">
    <property type="entry name" value="Helical_ferredxn"/>
</dbReference>
<dbReference type="GO" id="GO:0015948">
    <property type="term" value="P:methanogenesis"/>
    <property type="evidence" value="ECO:0007669"/>
    <property type="project" value="UniProtKB-KW"/>
</dbReference>
<dbReference type="Gene3D" id="1.10.1060.10">
    <property type="entry name" value="Alpha-helical ferredoxin"/>
    <property type="match status" value="1"/>
</dbReference>
<organism evidence="10 11">
    <name type="scientific">Methanofollis aquaemaris</name>
    <dbReference type="NCBI Taxonomy" id="126734"/>
    <lineage>
        <taxon>Archaea</taxon>
        <taxon>Methanobacteriati</taxon>
        <taxon>Methanobacteriota</taxon>
        <taxon>Stenosarchaea group</taxon>
        <taxon>Methanomicrobia</taxon>
        <taxon>Methanomicrobiales</taxon>
        <taxon>Methanomicrobiaceae</taxon>
        <taxon>Methanofollis</taxon>
    </lineage>
</organism>
<dbReference type="EC" id="1.8.98.1" evidence="10"/>
<name>A0A8A3S638_9EURY</name>
<dbReference type="InterPro" id="IPR017896">
    <property type="entry name" value="4Fe4S_Fe-S-bd"/>
</dbReference>
<dbReference type="InterPro" id="IPR051460">
    <property type="entry name" value="HdrC_iron-sulfur_subunit"/>
</dbReference>
<dbReference type="GO" id="GO:0005886">
    <property type="term" value="C:plasma membrane"/>
    <property type="evidence" value="ECO:0007669"/>
    <property type="project" value="TreeGrafter"/>
</dbReference>
<dbReference type="SUPFAM" id="SSF46548">
    <property type="entry name" value="alpha-helical ferredoxin"/>
    <property type="match status" value="1"/>
</dbReference>
<evidence type="ECO:0000256" key="8">
    <source>
        <dbReference type="ARBA" id="ARBA00023014"/>
    </source>
</evidence>
<comment type="similarity">
    <text evidence="2">Belongs to the HdrC family.</text>
</comment>
<reference evidence="10" key="2">
    <citation type="submission" date="2019-02" db="EMBL/GenBank/DDBJ databases">
        <authorList>
            <person name="Chen S.-C."/>
            <person name="Chien H.-H."/>
            <person name="Lai M.-C."/>
        </authorList>
    </citation>
    <scope>NUCLEOTIDE SEQUENCE</scope>
    <source>
        <strain evidence="10">N2F9704</strain>
    </source>
</reference>
<dbReference type="EMBL" id="CP036172">
    <property type="protein sequence ID" value="QSZ67086.1"/>
    <property type="molecule type" value="Genomic_DNA"/>
</dbReference>
<keyword evidence="4" id="KW-0479">Metal-binding</keyword>
<feature type="domain" description="4Fe-4S ferredoxin-type" evidence="9">
    <location>
        <begin position="77"/>
        <end position="108"/>
    </location>
</feature>
<dbReference type="KEGG" id="maqe:RJ40_06035"/>
<dbReference type="GO" id="GO:0051912">
    <property type="term" value="F:CoB--CoM heterodisulfide reductase activity"/>
    <property type="evidence" value="ECO:0007669"/>
    <property type="project" value="UniProtKB-EC"/>
</dbReference>
<gene>
    <name evidence="10" type="primary">hdrC</name>
    <name evidence="10" type="ORF">RJ40_06035</name>
</gene>
<dbReference type="AlphaFoldDB" id="A0A8A3S638"/>
<evidence type="ECO:0000256" key="2">
    <source>
        <dbReference type="ARBA" id="ARBA00007097"/>
    </source>
</evidence>
<dbReference type="PANTHER" id="PTHR43255:SF1">
    <property type="entry name" value="IRON-SULFUR-BINDING OXIDOREDUCTASE FADF-RELATED"/>
    <property type="match status" value="1"/>
</dbReference>
<accession>A0A8A3S638</accession>
<evidence type="ECO:0000256" key="3">
    <source>
        <dbReference type="ARBA" id="ARBA00022485"/>
    </source>
</evidence>
<dbReference type="InterPro" id="IPR017900">
    <property type="entry name" value="4Fe4S_Fe_S_CS"/>
</dbReference>
<evidence type="ECO:0000256" key="4">
    <source>
        <dbReference type="ARBA" id="ARBA00022723"/>
    </source>
</evidence>
<proteinExistence type="inferred from homology"/>
<dbReference type="Proteomes" id="UP001042704">
    <property type="component" value="Chromosome"/>
</dbReference>
<dbReference type="GO" id="GO:0046872">
    <property type="term" value="F:metal ion binding"/>
    <property type="evidence" value="ECO:0007669"/>
    <property type="project" value="UniProtKB-KW"/>
</dbReference>
<keyword evidence="3" id="KW-0004">4Fe-4S</keyword>
<evidence type="ECO:0000313" key="11">
    <source>
        <dbReference type="Proteomes" id="UP001042704"/>
    </source>
</evidence>
<dbReference type="PROSITE" id="PS51379">
    <property type="entry name" value="4FE4S_FER_2"/>
    <property type="match status" value="1"/>
</dbReference>
<evidence type="ECO:0000259" key="9">
    <source>
        <dbReference type="PROSITE" id="PS51379"/>
    </source>
</evidence>
<keyword evidence="7" id="KW-0408">Iron</keyword>
<reference evidence="10" key="1">
    <citation type="journal article" date="2001" name="Int. J. Syst. Evol. Microbiol.">
        <title>Methanofollis aquaemaris sp. nov., a methanogen isolated from an aquaculture fish pond.</title>
        <authorList>
            <person name="Lai M.C."/>
            <person name="Chen S.C."/>
        </authorList>
    </citation>
    <scope>NUCLEOTIDE SEQUENCE</scope>
    <source>
        <strain evidence="10">N2F9704</strain>
    </source>
</reference>
<dbReference type="Pfam" id="PF13183">
    <property type="entry name" value="Fer4_8"/>
    <property type="match status" value="1"/>
</dbReference>
<dbReference type="PANTHER" id="PTHR43255">
    <property type="entry name" value="IRON-SULFUR-BINDING OXIDOREDUCTASE FADF-RELATED-RELATED"/>
    <property type="match status" value="1"/>
</dbReference>
<evidence type="ECO:0000256" key="1">
    <source>
        <dbReference type="ARBA" id="ARBA00004808"/>
    </source>
</evidence>
<dbReference type="NCBIfam" id="TIGR03290">
    <property type="entry name" value="CoB_CoM_SS_C"/>
    <property type="match status" value="1"/>
</dbReference>
<keyword evidence="5" id="KW-0484">Methanogenesis</keyword>